<keyword evidence="7 11" id="KW-1133">Transmembrane helix</keyword>
<evidence type="ECO:0000256" key="3">
    <source>
        <dbReference type="ARBA" id="ARBA00022448"/>
    </source>
</evidence>
<dbReference type="PANTHER" id="PTHR14076:SF7">
    <property type="entry name" value="RECEPTOR ACTIVITY-MODIFYING PROTEIN 1-LIKE"/>
    <property type="match status" value="1"/>
</dbReference>
<dbReference type="GO" id="GO:0031623">
    <property type="term" value="P:receptor internalization"/>
    <property type="evidence" value="ECO:0007669"/>
    <property type="project" value="TreeGrafter"/>
</dbReference>
<keyword evidence="6" id="KW-0732">Signal</keyword>
<dbReference type="EMBL" id="HAED01019607">
    <property type="protein sequence ID" value="SBR06081.1"/>
    <property type="molecule type" value="Transcribed_RNA"/>
</dbReference>
<dbReference type="InterPro" id="IPR038126">
    <property type="entry name" value="RAMP_sf"/>
</dbReference>
<dbReference type="GO" id="GO:0015026">
    <property type="term" value="F:coreceptor activity"/>
    <property type="evidence" value="ECO:0007669"/>
    <property type="project" value="InterPro"/>
</dbReference>
<keyword evidence="3" id="KW-0813">Transport</keyword>
<organism evidence="12">
    <name type="scientific">Nothobranchius kuhntae</name>
    <name type="common">Beira killifish</name>
    <dbReference type="NCBI Taxonomy" id="321403"/>
    <lineage>
        <taxon>Eukaryota</taxon>
        <taxon>Metazoa</taxon>
        <taxon>Chordata</taxon>
        <taxon>Craniata</taxon>
        <taxon>Vertebrata</taxon>
        <taxon>Euteleostomi</taxon>
        <taxon>Actinopterygii</taxon>
        <taxon>Neopterygii</taxon>
        <taxon>Teleostei</taxon>
        <taxon>Neoteleostei</taxon>
        <taxon>Acanthomorphata</taxon>
        <taxon>Ovalentaria</taxon>
        <taxon>Atherinomorphae</taxon>
        <taxon>Cyprinodontiformes</taxon>
        <taxon>Nothobranchiidae</taxon>
        <taxon>Nothobranchius</taxon>
    </lineage>
</organism>
<keyword evidence="4" id="KW-1003">Cell membrane</keyword>
<evidence type="ECO:0000313" key="12">
    <source>
        <dbReference type="EMBL" id="SBR06081.1"/>
    </source>
</evidence>
<dbReference type="GO" id="GO:0009986">
    <property type="term" value="C:cell surface"/>
    <property type="evidence" value="ECO:0007669"/>
    <property type="project" value="TreeGrafter"/>
</dbReference>
<feature type="transmembrane region" description="Helical" evidence="11">
    <location>
        <begin position="130"/>
        <end position="152"/>
    </location>
</feature>
<dbReference type="Pfam" id="PF04901">
    <property type="entry name" value="RAMP"/>
    <property type="match status" value="1"/>
</dbReference>
<dbReference type="GO" id="GO:0032870">
    <property type="term" value="P:cellular response to hormone stimulus"/>
    <property type="evidence" value="ECO:0007669"/>
    <property type="project" value="TreeGrafter"/>
</dbReference>
<evidence type="ECO:0000256" key="5">
    <source>
        <dbReference type="ARBA" id="ARBA00022692"/>
    </source>
</evidence>
<accession>A0A1A8J8U8</accession>
<keyword evidence="5 11" id="KW-0812">Transmembrane</keyword>
<dbReference type="GO" id="GO:0072659">
    <property type="term" value="P:protein localization to plasma membrane"/>
    <property type="evidence" value="ECO:0007669"/>
    <property type="project" value="TreeGrafter"/>
</dbReference>
<evidence type="ECO:0000256" key="10">
    <source>
        <dbReference type="ARBA" id="ARBA00023170"/>
    </source>
</evidence>
<dbReference type="InterPro" id="IPR006985">
    <property type="entry name" value="RAMP"/>
</dbReference>
<dbReference type="AlphaFoldDB" id="A0A1A8J8U8"/>
<name>A0A1A8J8U8_NOTKU</name>
<dbReference type="GO" id="GO:0005886">
    <property type="term" value="C:plasma membrane"/>
    <property type="evidence" value="ECO:0007669"/>
    <property type="project" value="UniProtKB-SubCell"/>
</dbReference>
<dbReference type="GO" id="GO:0008277">
    <property type="term" value="P:regulation of G protein-coupled receptor signaling pathway"/>
    <property type="evidence" value="ECO:0007669"/>
    <property type="project" value="InterPro"/>
</dbReference>
<reference evidence="12" key="2">
    <citation type="submission" date="2016-06" db="EMBL/GenBank/DDBJ databases">
        <title>The genome of a short-lived fish provides insights into sex chromosome evolution and the genetic control of aging.</title>
        <authorList>
            <person name="Reichwald K."/>
            <person name="Felder M."/>
            <person name="Petzold A."/>
            <person name="Koch P."/>
            <person name="Groth M."/>
            <person name="Platzer M."/>
        </authorList>
    </citation>
    <scope>NUCLEOTIDE SEQUENCE</scope>
    <source>
        <tissue evidence="12">Brain</tissue>
    </source>
</reference>
<keyword evidence="8 11" id="KW-0472">Membrane</keyword>
<dbReference type="GO" id="GO:0007186">
    <property type="term" value="P:G protein-coupled receptor signaling pathway"/>
    <property type="evidence" value="ECO:0007669"/>
    <property type="project" value="TreeGrafter"/>
</dbReference>
<evidence type="ECO:0000256" key="11">
    <source>
        <dbReference type="SAM" id="Phobius"/>
    </source>
</evidence>
<dbReference type="GO" id="GO:0006816">
    <property type="term" value="P:calcium ion transport"/>
    <property type="evidence" value="ECO:0007669"/>
    <property type="project" value="TreeGrafter"/>
</dbReference>
<keyword evidence="9" id="KW-1015">Disulfide bond</keyword>
<evidence type="ECO:0000256" key="9">
    <source>
        <dbReference type="ARBA" id="ARBA00023157"/>
    </source>
</evidence>
<evidence type="ECO:0000256" key="6">
    <source>
        <dbReference type="ARBA" id="ARBA00022729"/>
    </source>
</evidence>
<comment type="similarity">
    <text evidence="2">Belongs to the RAMP family.</text>
</comment>
<sequence>MKQMCIKVSRCAMVPIALLPTLIFTWMALSSPGNSIRVVPPCDHNTFEFNVDECLSDFNKTMEDRGGRVYYKEACPWPDVKRIYNDLSWCVEKCASATWCKGHKYLVDDVFLEIHRTYFSLCGNVQDPPLLNLIMLIAPAIVATLLIPFLCIHVTTLNE</sequence>
<evidence type="ECO:0000256" key="4">
    <source>
        <dbReference type="ARBA" id="ARBA00022475"/>
    </source>
</evidence>
<comment type="subcellular location">
    <subcellularLocation>
        <location evidence="1">Cell membrane</location>
        <topology evidence="1">Single-pass type I membrane protein</topology>
    </subcellularLocation>
</comment>
<evidence type="ECO:0000256" key="2">
    <source>
        <dbReference type="ARBA" id="ARBA00007087"/>
    </source>
</evidence>
<proteinExistence type="inferred from homology"/>
<evidence type="ECO:0000256" key="1">
    <source>
        <dbReference type="ARBA" id="ARBA00004251"/>
    </source>
</evidence>
<dbReference type="PANTHER" id="PTHR14076">
    <property type="entry name" value="RECEPTOR ACTIVITY MODIFYING PROTEIN RAMP"/>
    <property type="match status" value="1"/>
</dbReference>
<keyword evidence="10" id="KW-0675">Receptor</keyword>
<protein>
    <submittedName>
        <fullName evidence="12">Si:ch73-193i22.1</fullName>
    </submittedName>
</protein>
<reference evidence="12" key="1">
    <citation type="submission" date="2016-05" db="EMBL/GenBank/DDBJ databases">
        <authorList>
            <person name="Lavstsen T."/>
            <person name="Jespersen J.S."/>
        </authorList>
    </citation>
    <scope>NUCLEOTIDE SEQUENCE</scope>
    <source>
        <tissue evidence="12">Brain</tissue>
    </source>
</reference>
<gene>
    <name evidence="12" type="primary">SI:CH73-193I22.1</name>
</gene>
<evidence type="ECO:0000256" key="7">
    <source>
        <dbReference type="ARBA" id="ARBA00022989"/>
    </source>
</evidence>
<dbReference type="Gene3D" id="1.10.150.510">
    <property type="entry name" value="Receptor activity modifying family"/>
    <property type="match status" value="1"/>
</dbReference>
<evidence type="ECO:0000256" key="8">
    <source>
        <dbReference type="ARBA" id="ARBA00023136"/>
    </source>
</evidence>
<dbReference type="GO" id="GO:0006886">
    <property type="term" value="P:intracellular protein transport"/>
    <property type="evidence" value="ECO:0007669"/>
    <property type="project" value="InterPro"/>
</dbReference>
<dbReference type="GO" id="GO:0043235">
    <property type="term" value="C:receptor complex"/>
    <property type="evidence" value="ECO:0007669"/>
    <property type="project" value="TreeGrafter"/>
</dbReference>